<comment type="catalytic activity">
    <reaction evidence="12 13">
        <text>DNA(n) + a 2'-deoxyribonucleoside 5'-triphosphate = DNA(n+1) + diphosphate</text>
        <dbReference type="Rhea" id="RHEA:22508"/>
        <dbReference type="Rhea" id="RHEA-COMP:17339"/>
        <dbReference type="Rhea" id="RHEA-COMP:17340"/>
        <dbReference type="ChEBI" id="CHEBI:33019"/>
        <dbReference type="ChEBI" id="CHEBI:61560"/>
        <dbReference type="ChEBI" id="CHEBI:173112"/>
        <dbReference type="EC" id="2.7.7.7"/>
    </reaction>
</comment>
<dbReference type="Pfam" id="PF11799">
    <property type="entry name" value="IMS_C"/>
    <property type="match status" value="1"/>
</dbReference>
<dbReference type="InterPro" id="IPR036775">
    <property type="entry name" value="DNA_pol_Y-fam_lit_finger_sf"/>
</dbReference>
<keyword evidence="16" id="KW-1185">Reference proteome</keyword>
<dbReference type="Gene3D" id="3.30.70.270">
    <property type="match status" value="1"/>
</dbReference>
<evidence type="ECO:0000256" key="5">
    <source>
        <dbReference type="ARBA" id="ARBA00022705"/>
    </source>
</evidence>
<keyword evidence="10 13" id="KW-0238">DNA-binding</keyword>
<comment type="subcellular location">
    <subcellularLocation>
        <location evidence="13">Cytoplasm</location>
    </subcellularLocation>
</comment>
<keyword evidence="13" id="KW-0963">Cytoplasm</keyword>
<dbReference type="PANTHER" id="PTHR11076:SF33">
    <property type="entry name" value="DNA POLYMERASE KAPPA"/>
    <property type="match status" value="1"/>
</dbReference>
<evidence type="ECO:0000256" key="8">
    <source>
        <dbReference type="ARBA" id="ARBA00022842"/>
    </source>
</evidence>
<dbReference type="Gene3D" id="3.30.1490.100">
    <property type="entry name" value="DNA polymerase, Y-family, little finger domain"/>
    <property type="match status" value="1"/>
</dbReference>
<sequence>MRYGLLLFDEPKRDTSRKIIHIDMDAFYASVEVRENPFLAGKPVIIARHPKETGGRGVVATASYEARTYGIHSAMSAQKAYELCPEGVFVRPNFELYRETSKQMHDIFRRYTDKIQPLSLDEAYLDVSINHVGQKSATFIAQAIRRDIEKELRLTCSAGVSYNKFLAKIASDFDKPNGITVIPPDKAHDFLMVLPIEKFHGVGAKSVEKMHSLDIYTGKDLYKNDELDLVSHFGKMGHSLYRKVRGIDDSEVKNDREPKSIGKESTFSEDLKTENDVIKALRILSQKVMYNLKRKQKHGKIVVLKIRYENFDTITRRRSFPDYIKGEEELFQIALSIWEEESETLGVRLLGITVTGLESVIFETIPLPLWEKKVSERKPERDED</sequence>
<dbReference type="CDD" id="cd03586">
    <property type="entry name" value="PolY_Pol_IV_kappa"/>
    <property type="match status" value="1"/>
</dbReference>
<keyword evidence="6 13" id="KW-0479">Metal-binding</keyword>
<dbReference type="FunFam" id="3.30.1490.100:FF:000004">
    <property type="entry name" value="DNA polymerase IV"/>
    <property type="match status" value="1"/>
</dbReference>
<comment type="subunit">
    <text evidence="13">Monomer.</text>
</comment>
<dbReference type="InterPro" id="IPR043128">
    <property type="entry name" value="Rev_trsase/Diguanyl_cyclase"/>
</dbReference>
<name>A0A1G9BHE0_9LACT</name>
<evidence type="ECO:0000256" key="7">
    <source>
        <dbReference type="ARBA" id="ARBA00022763"/>
    </source>
</evidence>
<dbReference type="GO" id="GO:0003684">
    <property type="term" value="F:damaged DNA binding"/>
    <property type="evidence" value="ECO:0007669"/>
    <property type="project" value="InterPro"/>
</dbReference>
<accession>A0A1G9BHE0</accession>
<dbReference type="InterPro" id="IPR050116">
    <property type="entry name" value="DNA_polymerase-Y"/>
</dbReference>
<keyword evidence="11 13" id="KW-0234">DNA repair</keyword>
<dbReference type="EC" id="2.7.7.7" evidence="13"/>
<dbReference type="GO" id="GO:0009432">
    <property type="term" value="P:SOS response"/>
    <property type="evidence" value="ECO:0007669"/>
    <property type="project" value="TreeGrafter"/>
</dbReference>
<feature type="binding site" evidence="13">
    <location>
        <position position="23"/>
    </location>
    <ligand>
        <name>Mg(2+)</name>
        <dbReference type="ChEBI" id="CHEBI:18420"/>
    </ligand>
</feature>
<evidence type="ECO:0000256" key="9">
    <source>
        <dbReference type="ARBA" id="ARBA00022932"/>
    </source>
</evidence>
<dbReference type="InterPro" id="IPR001126">
    <property type="entry name" value="UmuC"/>
</dbReference>
<keyword evidence="9 13" id="KW-0239">DNA-directed DNA polymerase</keyword>
<evidence type="ECO:0000259" key="14">
    <source>
        <dbReference type="PROSITE" id="PS50173"/>
    </source>
</evidence>
<dbReference type="SUPFAM" id="SSF56672">
    <property type="entry name" value="DNA/RNA polymerases"/>
    <property type="match status" value="1"/>
</dbReference>
<dbReference type="Gene3D" id="3.40.1170.60">
    <property type="match status" value="1"/>
</dbReference>
<dbReference type="HAMAP" id="MF_01113">
    <property type="entry name" value="DNApol_IV"/>
    <property type="match status" value="1"/>
</dbReference>
<dbReference type="PANTHER" id="PTHR11076">
    <property type="entry name" value="DNA REPAIR POLYMERASE UMUC / TRANSFERASE FAMILY MEMBER"/>
    <property type="match status" value="1"/>
</dbReference>
<dbReference type="PROSITE" id="PS50173">
    <property type="entry name" value="UMUC"/>
    <property type="match status" value="1"/>
</dbReference>
<dbReference type="GO" id="GO:0005829">
    <property type="term" value="C:cytosol"/>
    <property type="evidence" value="ECO:0007669"/>
    <property type="project" value="TreeGrafter"/>
</dbReference>
<proteinExistence type="inferred from homology"/>
<dbReference type="Pfam" id="PF00817">
    <property type="entry name" value="IMS"/>
    <property type="match status" value="1"/>
</dbReference>
<dbReference type="InterPro" id="IPR017961">
    <property type="entry name" value="DNA_pol_Y-fam_little_finger"/>
</dbReference>
<reference evidence="16" key="1">
    <citation type="submission" date="2016-10" db="EMBL/GenBank/DDBJ databases">
        <authorList>
            <person name="Varghese N."/>
            <person name="Submissions S."/>
        </authorList>
    </citation>
    <scope>NUCLEOTIDE SEQUENCE [LARGE SCALE GENOMIC DNA]</scope>
    <source>
        <strain evidence="16">DSM 19181</strain>
    </source>
</reference>
<dbReference type="AlphaFoldDB" id="A0A1G9BHE0"/>
<keyword evidence="8 13" id="KW-0460">Magnesium</keyword>
<dbReference type="EMBL" id="FNFK01000027">
    <property type="protein sequence ID" value="SDK38275.1"/>
    <property type="molecule type" value="Genomic_DNA"/>
</dbReference>
<evidence type="ECO:0000313" key="16">
    <source>
        <dbReference type="Proteomes" id="UP000199433"/>
    </source>
</evidence>
<dbReference type="InterPro" id="IPR022880">
    <property type="entry name" value="DNApol_IV"/>
</dbReference>
<evidence type="ECO:0000256" key="10">
    <source>
        <dbReference type="ARBA" id="ARBA00023125"/>
    </source>
</evidence>
<dbReference type="STRING" id="426701.SAMN04488098_10274"/>
<protein>
    <recommendedName>
        <fullName evidence="13">DNA polymerase IV</fullName>
        <shortName evidence="13">Pol IV</shortName>
        <ecNumber evidence="13">2.7.7.7</ecNumber>
    </recommendedName>
</protein>
<feature type="domain" description="UmuC" evidence="14">
    <location>
        <begin position="19"/>
        <end position="203"/>
    </location>
</feature>
<feature type="binding site" evidence="13">
    <location>
        <position position="121"/>
    </location>
    <ligand>
        <name>Mg(2+)</name>
        <dbReference type="ChEBI" id="CHEBI:18420"/>
    </ligand>
</feature>
<dbReference type="GO" id="GO:0006281">
    <property type="term" value="P:DNA repair"/>
    <property type="evidence" value="ECO:0007669"/>
    <property type="project" value="UniProtKB-UniRule"/>
</dbReference>
<organism evidence="15 16">
    <name type="scientific">Alkalibacterium thalassium</name>
    <dbReference type="NCBI Taxonomy" id="426701"/>
    <lineage>
        <taxon>Bacteria</taxon>
        <taxon>Bacillati</taxon>
        <taxon>Bacillota</taxon>
        <taxon>Bacilli</taxon>
        <taxon>Lactobacillales</taxon>
        <taxon>Carnobacteriaceae</taxon>
        <taxon>Alkalibacterium</taxon>
    </lineage>
</organism>
<keyword evidence="2 13" id="KW-0515">Mutator protein</keyword>
<dbReference type="Proteomes" id="UP000199433">
    <property type="component" value="Unassembled WGS sequence"/>
</dbReference>
<dbReference type="GO" id="GO:0000287">
    <property type="term" value="F:magnesium ion binding"/>
    <property type="evidence" value="ECO:0007669"/>
    <property type="project" value="UniProtKB-UniRule"/>
</dbReference>
<comment type="function">
    <text evidence="13">Poorly processive, error-prone DNA polymerase involved in untargeted mutagenesis. Copies undamaged DNA at stalled replication forks, which arise in vivo from mismatched or misaligned primer ends. These misaligned primers can be extended by PolIV. Exhibits no 3'-5' exonuclease (proofreading) activity. May be involved in translesional synthesis, in conjunction with the beta clamp from PolIII.</text>
</comment>
<evidence type="ECO:0000256" key="13">
    <source>
        <dbReference type="HAMAP-Rule" id="MF_01113"/>
    </source>
</evidence>
<evidence type="ECO:0000256" key="2">
    <source>
        <dbReference type="ARBA" id="ARBA00022457"/>
    </source>
</evidence>
<evidence type="ECO:0000256" key="4">
    <source>
        <dbReference type="ARBA" id="ARBA00022695"/>
    </source>
</evidence>
<comment type="similarity">
    <text evidence="1 13">Belongs to the DNA polymerase type-Y family.</text>
</comment>
<evidence type="ECO:0000313" key="15">
    <source>
        <dbReference type="EMBL" id="SDK38275.1"/>
    </source>
</evidence>
<keyword evidence="4 13" id="KW-0548">Nucleotidyltransferase</keyword>
<gene>
    <name evidence="13" type="primary">dinB</name>
    <name evidence="15" type="ORF">SAMN04488098_10274</name>
</gene>
<dbReference type="GO" id="GO:0006261">
    <property type="term" value="P:DNA-templated DNA replication"/>
    <property type="evidence" value="ECO:0007669"/>
    <property type="project" value="UniProtKB-UniRule"/>
</dbReference>
<keyword evidence="7 13" id="KW-0227">DNA damage</keyword>
<evidence type="ECO:0000256" key="11">
    <source>
        <dbReference type="ARBA" id="ARBA00023204"/>
    </source>
</evidence>
<dbReference type="OrthoDB" id="9808813at2"/>
<feature type="site" description="Substrate discrimination" evidence="13">
    <location>
        <position position="28"/>
    </location>
</feature>
<evidence type="ECO:0000256" key="3">
    <source>
        <dbReference type="ARBA" id="ARBA00022679"/>
    </source>
</evidence>
<dbReference type="SUPFAM" id="SSF100879">
    <property type="entry name" value="Lesion bypass DNA polymerase (Y-family), little finger domain"/>
    <property type="match status" value="1"/>
</dbReference>
<evidence type="ECO:0000256" key="6">
    <source>
        <dbReference type="ARBA" id="ARBA00022723"/>
    </source>
</evidence>
<evidence type="ECO:0000256" key="12">
    <source>
        <dbReference type="ARBA" id="ARBA00049244"/>
    </source>
</evidence>
<comment type="cofactor">
    <cofactor evidence="13">
        <name>Mg(2+)</name>
        <dbReference type="ChEBI" id="CHEBI:18420"/>
    </cofactor>
    <text evidence="13">Binds 2 magnesium ions per subunit.</text>
</comment>
<dbReference type="Gene3D" id="1.10.150.20">
    <property type="entry name" value="5' to 3' exonuclease, C-terminal subdomain"/>
    <property type="match status" value="1"/>
</dbReference>
<keyword evidence="5 13" id="KW-0235">DNA replication</keyword>
<dbReference type="NCBIfam" id="NF002677">
    <property type="entry name" value="PRK02406.1"/>
    <property type="match status" value="1"/>
</dbReference>
<dbReference type="InterPro" id="IPR043502">
    <property type="entry name" value="DNA/RNA_pol_sf"/>
</dbReference>
<dbReference type="GO" id="GO:0003887">
    <property type="term" value="F:DNA-directed DNA polymerase activity"/>
    <property type="evidence" value="ECO:0007669"/>
    <property type="project" value="UniProtKB-UniRule"/>
</dbReference>
<dbReference type="RefSeq" id="WP_091267190.1">
    <property type="nucleotide sequence ID" value="NZ_FNFK01000027.1"/>
</dbReference>
<dbReference type="GO" id="GO:0042276">
    <property type="term" value="P:error-prone translesion synthesis"/>
    <property type="evidence" value="ECO:0007669"/>
    <property type="project" value="TreeGrafter"/>
</dbReference>
<feature type="active site" evidence="13">
    <location>
        <position position="122"/>
    </location>
</feature>
<evidence type="ECO:0000256" key="1">
    <source>
        <dbReference type="ARBA" id="ARBA00010945"/>
    </source>
</evidence>
<keyword evidence="3 13" id="KW-0808">Transferase</keyword>